<dbReference type="Proteomes" id="UP000664702">
    <property type="component" value="Chromosome"/>
</dbReference>
<dbReference type="RefSeq" id="WP_155252103.1">
    <property type="nucleotide sequence ID" value="NZ_CP086136.1"/>
</dbReference>
<proteinExistence type="predicted"/>
<sequence>MAGWMVTVAIMKADGGVGHEMYAVAIEDPAQAIDAALKFSAGCAAVVNGSMDGGAVEAAGLRTGEVSRILDDQCDPILGRATRH</sequence>
<gene>
    <name evidence="2" type="ORF">J4G43_009020</name>
    <name evidence="1" type="ORF">J4G43_11185</name>
</gene>
<protein>
    <submittedName>
        <fullName evidence="1">Uncharacterized protein</fullName>
    </submittedName>
</protein>
<evidence type="ECO:0000313" key="2">
    <source>
        <dbReference type="EMBL" id="UEM14375.1"/>
    </source>
</evidence>
<dbReference type="GeneID" id="93216725"/>
<dbReference type="AlphaFoldDB" id="A0A939M8B0"/>
<evidence type="ECO:0000313" key="3">
    <source>
        <dbReference type="Proteomes" id="UP000664702"/>
    </source>
</evidence>
<reference evidence="2 3" key="2">
    <citation type="journal article" date="2022" name="Int. J. Syst. Evol. Microbiol.">
        <title>Strains of Bradyrhizobium barranii sp. nov. associated with legumes native to Canada are symbionts of soybeans and belong to different subspecies (subsp. barranii subsp. nov. and subsp. apii subsp. nov.) and symbiovars (sv. glycinearum and sv. septentrionale).</title>
        <authorList>
            <person name="Bromfield E.S.P."/>
            <person name="Cloutier S."/>
            <person name="Wasai-Hara S."/>
            <person name="Minamisawa K."/>
        </authorList>
    </citation>
    <scope>NUCLEOTIDE SEQUENCE [LARGE SCALE GENOMIC DNA]</scope>
    <source>
        <strain evidence="2 3">144S4</strain>
    </source>
</reference>
<evidence type="ECO:0000313" key="1">
    <source>
        <dbReference type="EMBL" id="MBO1861482.1"/>
    </source>
</evidence>
<organism evidence="1">
    <name type="scientific">Bradyrhizobium barranii subsp. barranii</name>
    <dbReference type="NCBI Taxonomy" id="2823807"/>
    <lineage>
        <taxon>Bacteria</taxon>
        <taxon>Pseudomonadati</taxon>
        <taxon>Pseudomonadota</taxon>
        <taxon>Alphaproteobacteria</taxon>
        <taxon>Hyphomicrobiales</taxon>
        <taxon>Nitrobacteraceae</taxon>
        <taxon>Bradyrhizobium</taxon>
        <taxon>Bradyrhizobium barranii</taxon>
    </lineage>
</organism>
<accession>A0A939M8B0</accession>
<dbReference type="EMBL" id="JAGEMI010000001">
    <property type="protein sequence ID" value="MBO1861482.1"/>
    <property type="molecule type" value="Genomic_DNA"/>
</dbReference>
<reference evidence="1" key="1">
    <citation type="submission" date="2021-03" db="EMBL/GenBank/DDBJ databases">
        <title>Whole Genome Sequence of Bradyrhizobium sp. Strain 144S4.</title>
        <authorList>
            <person name="Bromfield E.S.P."/>
            <person name="Cloutier S."/>
        </authorList>
    </citation>
    <scope>NUCLEOTIDE SEQUENCE [LARGE SCALE GENOMIC DNA]</scope>
    <source>
        <strain evidence="1">144S4</strain>
    </source>
</reference>
<dbReference type="EMBL" id="CP086136">
    <property type="protein sequence ID" value="UEM14375.1"/>
    <property type="molecule type" value="Genomic_DNA"/>
</dbReference>
<name>A0A939M8B0_9BRAD</name>
<dbReference type="KEGG" id="bban:J4G43_009020"/>